<sequence length="1071" mass="120996">MNTSEKMRNKKTFKFLTAIFPIIFLLSSGCLQDAEVSGLKKGSHIVLIGNNLGSRMMNFGHFETEMHLRYPDSSLYIRNMCDGGNTPGFRPNPSRKSPWAFPGAKKFAKESIVEHFEISTGWLKTATEGHFETPDQWLARLKADIIIAFFGYGESFEGKEGLENYKAELQAFIQHTLKQKYNGTSNPQLVLVSPIAFEDLSTVMDLPNGIKENTNLSMYTQAMKEVATANNVAFVDAFGPSKKWFDTENENLTNDGFQLNDLGYQKFAILLADKIFGKVKAKAETHRKPVHDAVMEKNWFWHNDFKIPNSVHAYGRRYKPFGPENYPAEIEKIRELTSIRDQAIWQASKGRKMDLAEADKKTKVLPEIKTNYKQSNKNGNPEYLYGNDALEKIKVAPGYKIELFASEKEFTDLANPVQLSFDNKGRLWVAVMPSYPHYKAGDSKPNDKLIILEDTDNDGKADKQITFADGLHLTIGFEFAPEGVYVSQGTNLVLLKDTNGDDKADETEIVLSGFDDHDTHHAISAFCADPSGAILMGEGVFLHSNIETAYGTMRGTNGGFFRYNPQRHHLERTAQLPIPNPWGIAFDEWGQNFFAHTSNPNMSWMAPGSIKPRYGEGSPLPRNLIEEKHLVRPTSGLEFISSSHFPNDVQGDILINNTIGFLGTKQHTIKDDPESAGYNSKHKQDLIVATDKNFRPVDMEFAPDGSLYVIDWHNVLIGHMQHNARDPLRDHAHGRVYRITYPSRPLVEPAKVDGATIDQLLNNLKLPEYRTRYRTKRELRGRDKDEVLSKLKVWVNDLDKNDPKYEHHLLEALWTTWGLNKIDDSLLGQLLNAKDYRARAAAVRVLRYAGHQISNQAALLLNAAQDDSPRVRLEAFVAASWLEKEIGLPIVEAAGEKPLDHWMKKPYEAVLAHFNNERHSEDYAADKIKTHLKGKEKELFVKGASIYAKEGYCATCHQENGKGLEASGFPPLNNSKWVIGNQDRLIKLTLKGLMGPIEVKGKKYPGQVPMTPFEGMLNDEEVAAVLTYVRNSFGNKAPAIYPENVKEIRKQAREQQGFYTPEELLKEYPLE</sequence>
<evidence type="ECO:0000256" key="3">
    <source>
        <dbReference type="ARBA" id="ARBA00023004"/>
    </source>
</evidence>
<keyword evidence="2 4" id="KW-0479">Metal-binding</keyword>
<dbReference type="SUPFAM" id="SSF48371">
    <property type="entry name" value="ARM repeat"/>
    <property type="match status" value="1"/>
</dbReference>
<dbReference type="NCBIfam" id="TIGR02604">
    <property type="entry name" value="Piru_Ver_Nterm"/>
    <property type="match status" value="1"/>
</dbReference>
<gene>
    <name evidence="8" type="ORF">QQ020_19755</name>
</gene>
<evidence type="ECO:0000256" key="2">
    <source>
        <dbReference type="ARBA" id="ARBA00022723"/>
    </source>
</evidence>
<dbReference type="InterPro" id="IPR036909">
    <property type="entry name" value="Cyt_c-like_dom_sf"/>
</dbReference>
<dbReference type="EMBL" id="JAUJEB010000004">
    <property type="protein sequence ID" value="MDN5214324.1"/>
    <property type="molecule type" value="Genomic_DNA"/>
</dbReference>
<dbReference type="InterPro" id="IPR055557">
    <property type="entry name" value="DUF7133"/>
</dbReference>
<evidence type="ECO:0000313" key="9">
    <source>
        <dbReference type="Proteomes" id="UP001172083"/>
    </source>
</evidence>
<dbReference type="PANTHER" id="PTHR33546">
    <property type="entry name" value="LARGE, MULTIFUNCTIONAL SECRETED PROTEIN-RELATED"/>
    <property type="match status" value="1"/>
</dbReference>
<dbReference type="Pfam" id="PF00034">
    <property type="entry name" value="Cytochrom_C"/>
    <property type="match status" value="1"/>
</dbReference>
<name>A0ABT8L988_9BACT</name>
<dbReference type="Gene3D" id="1.25.10.10">
    <property type="entry name" value="Leucine-rich Repeat Variant"/>
    <property type="match status" value="1"/>
</dbReference>
<dbReference type="InterPro" id="IPR013428">
    <property type="entry name" value="Membrane-bound_put_N"/>
</dbReference>
<dbReference type="InterPro" id="IPR009056">
    <property type="entry name" value="Cyt_c-like_dom"/>
</dbReference>
<dbReference type="CDD" id="cd01834">
    <property type="entry name" value="SGNH_hydrolase_like_2"/>
    <property type="match status" value="1"/>
</dbReference>
<dbReference type="PROSITE" id="PS50020">
    <property type="entry name" value="WW_DOMAIN_2"/>
    <property type="match status" value="1"/>
</dbReference>
<dbReference type="InterPro" id="IPR001202">
    <property type="entry name" value="WW_dom"/>
</dbReference>
<evidence type="ECO:0000256" key="5">
    <source>
        <dbReference type="SAM" id="SignalP"/>
    </source>
</evidence>
<organism evidence="8 9">
    <name type="scientific">Agaribacillus aureus</name>
    <dbReference type="NCBI Taxonomy" id="3051825"/>
    <lineage>
        <taxon>Bacteria</taxon>
        <taxon>Pseudomonadati</taxon>
        <taxon>Bacteroidota</taxon>
        <taxon>Cytophagia</taxon>
        <taxon>Cytophagales</taxon>
        <taxon>Splendidivirgaceae</taxon>
        <taxon>Agaribacillus</taxon>
    </lineage>
</organism>
<feature type="signal peptide" evidence="5">
    <location>
        <begin position="1"/>
        <end position="33"/>
    </location>
</feature>
<dbReference type="RefSeq" id="WP_346759658.1">
    <property type="nucleotide sequence ID" value="NZ_JAUJEB010000004.1"/>
</dbReference>
<evidence type="ECO:0000256" key="4">
    <source>
        <dbReference type="PROSITE-ProRule" id="PRU00433"/>
    </source>
</evidence>
<protein>
    <submittedName>
        <fullName evidence="8">C-type cytochrome</fullName>
    </submittedName>
</protein>
<dbReference type="SUPFAM" id="SSF63829">
    <property type="entry name" value="Calcium-dependent phosphotriesterase"/>
    <property type="match status" value="1"/>
</dbReference>
<proteinExistence type="predicted"/>
<dbReference type="Pfam" id="PF23500">
    <property type="entry name" value="DUF7133"/>
    <property type="match status" value="1"/>
</dbReference>
<dbReference type="SUPFAM" id="SSF46626">
    <property type="entry name" value="Cytochrome c"/>
    <property type="match status" value="1"/>
</dbReference>
<comment type="caution">
    <text evidence="8">The sequence shown here is derived from an EMBL/GenBank/DDBJ whole genome shotgun (WGS) entry which is preliminary data.</text>
</comment>
<dbReference type="Gene3D" id="2.120.10.30">
    <property type="entry name" value="TolB, C-terminal domain"/>
    <property type="match status" value="1"/>
</dbReference>
<reference evidence="8" key="1">
    <citation type="submission" date="2023-06" db="EMBL/GenBank/DDBJ databases">
        <title>Genomic of Agaribacillus aureum.</title>
        <authorList>
            <person name="Wang G."/>
        </authorList>
    </citation>
    <scope>NUCLEOTIDE SEQUENCE</scope>
    <source>
        <strain evidence="8">BMA12</strain>
    </source>
</reference>
<dbReference type="Gene3D" id="3.40.50.1110">
    <property type="entry name" value="SGNH hydrolase"/>
    <property type="match status" value="1"/>
</dbReference>
<dbReference type="SUPFAM" id="SSF52266">
    <property type="entry name" value="SGNH hydrolase"/>
    <property type="match status" value="1"/>
</dbReference>
<dbReference type="InterPro" id="IPR036514">
    <property type="entry name" value="SGNH_hydro_sf"/>
</dbReference>
<feature type="chain" id="PRO_5045565772" evidence="5">
    <location>
        <begin position="34"/>
        <end position="1071"/>
    </location>
</feature>
<keyword evidence="3 4" id="KW-0408">Iron</keyword>
<dbReference type="Gene3D" id="1.10.760.10">
    <property type="entry name" value="Cytochrome c-like domain"/>
    <property type="match status" value="1"/>
</dbReference>
<keyword evidence="9" id="KW-1185">Reference proteome</keyword>
<feature type="domain" description="WW" evidence="6">
    <location>
        <begin position="576"/>
        <end position="609"/>
    </location>
</feature>
<dbReference type="InterPro" id="IPR011989">
    <property type="entry name" value="ARM-like"/>
</dbReference>
<evidence type="ECO:0000313" key="8">
    <source>
        <dbReference type="EMBL" id="MDN5214324.1"/>
    </source>
</evidence>
<accession>A0ABT8L988</accession>
<keyword evidence="1 4" id="KW-0349">Heme</keyword>
<evidence type="ECO:0000259" key="6">
    <source>
        <dbReference type="PROSITE" id="PS50020"/>
    </source>
</evidence>
<evidence type="ECO:0000259" key="7">
    <source>
        <dbReference type="PROSITE" id="PS51007"/>
    </source>
</evidence>
<dbReference type="InterPro" id="IPR016024">
    <property type="entry name" value="ARM-type_fold"/>
</dbReference>
<dbReference type="InterPro" id="IPR011042">
    <property type="entry name" value="6-blade_b-propeller_TolB-like"/>
</dbReference>
<keyword evidence="5" id="KW-0732">Signal</keyword>
<dbReference type="PROSITE" id="PS51257">
    <property type="entry name" value="PROKAR_LIPOPROTEIN"/>
    <property type="match status" value="1"/>
</dbReference>
<dbReference type="Proteomes" id="UP001172083">
    <property type="component" value="Unassembled WGS sequence"/>
</dbReference>
<feature type="domain" description="Cytochrome c" evidence="7">
    <location>
        <begin position="938"/>
        <end position="1033"/>
    </location>
</feature>
<dbReference type="Pfam" id="PF13646">
    <property type="entry name" value="HEAT_2"/>
    <property type="match status" value="1"/>
</dbReference>
<dbReference type="PANTHER" id="PTHR33546:SF1">
    <property type="entry name" value="LARGE, MULTIFUNCTIONAL SECRETED PROTEIN"/>
    <property type="match status" value="1"/>
</dbReference>
<evidence type="ECO:0000256" key="1">
    <source>
        <dbReference type="ARBA" id="ARBA00022617"/>
    </source>
</evidence>
<dbReference type="PROSITE" id="PS51007">
    <property type="entry name" value="CYTC"/>
    <property type="match status" value="1"/>
</dbReference>